<name>A0A2H6K6Q2_9APIC</name>
<evidence type="ECO:0000313" key="1">
    <source>
        <dbReference type="EMBL" id="GBE58659.1"/>
    </source>
</evidence>
<dbReference type="Proteomes" id="UP000236319">
    <property type="component" value="Unassembled WGS sequence"/>
</dbReference>
<organism evidence="1 2">
    <name type="scientific">Babesia ovata</name>
    <dbReference type="NCBI Taxonomy" id="189622"/>
    <lineage>
        <taxon>Eukaryota</taxon>
        <taxon>Sar</taxon>
        <taxon>Alveolata</taxon>
        <taxon>Apicomplexa</taxon>
        <taxon>Aconoidasida</taxon>
        <taxon>Piroplasmida</taxon>
        <taxon>Babesiidae</taxon>
        <taxon>Babesia</taxon>
    </lineage>
</organism>
<dbReference type="GeneID" id="39872429"/>
<accession>A0A2H6K6Q2</accession>
<reference evidence="1 2" key="1">
    <citation type="journal article" date="2017" name="BMC Genomics">
        <title>Whole-genome assembly of Babesia ovata and comparative genomics between closely related pathogens.</title>
        <authorList>
            <person name="Yamagishi J."/>
            <person name="Asada M."/>
            <person name="Hakimi H."/>
            <person name="Tanaka T.Q."/>
            <person name="Sugimoto C."/>
            <person name="Kawazu S."/>
        </authorList>
    </citation>
    <scope>NUCLEOTIDE SEQUENCE [LARGE SCALE GENOMIC DNA]</scope>
    <source>
        <strain evidence="1 2">Miyake</strain>
    </source>
</reference>
<dbReference type="OrthoDB" id="366125at2759"/>
<gene>
    <name evidence="1" type="ORF">BOVATA_001520</name>
</gene>
<dbReference type="AlphaFoldDB" id="A0A2H6K6Q2"/>
<proteinExistence type="predicted"/>
<comment type="caution">
    <text evidence="1">The sequence shown here is derived from an EMBL/GenBank/DDBJ whole genome shotgun (WGS) entry which is preliminary data.</text>
</comment>
<evidence type="ECO:0000313" key="2">
    <source>
        <dbReference type="Proteomes" id="UP000236319"/>
    </source>
</evidence>
<sequence length="228" mass="26185">MSNRVLKDYVRLHLQQVEAADAVANTVGNFPALNENQAKIPKEPVAWCRSLERCLAYTFESYCKLVLSTAMQRAHASHSTEITHEIVEQTIDLLFPLPHTDIATSKDKRPHDFERCLRRYREYFAWYQRQGHHIYNTTGKRMSNLSLHRLQWRLRAAAANHATDAQEAVEGRYVYSAPQHTTPHIPLDQVFERYVPDSHEPGELSVEYGSTHGLLYGGPHVGFESEES</sequence>
<keyword evidence="2" id="KW-1185">Reference proteome</keyword>
<dbReference type="RefSeq" id="XP_028864902.1">
    <property type="nucleotide sequence ID" value="XM_029009069.1"/>
</dbReference>
<dbReference type="VEuPathDB" id="PiroplasmaDB:BOVATA_001520"/>
<dbReference type="EMBL" id="BDSA01000001">
    <property type="protein sequence ID" value="GBE58659.1"/>
    <property type="molecule type" value="Genomic_DNA"/>
</dbReference>
<protein>
    <submittedName>
        <fullName evidence="1">Non-ribosomal peptide synthetase, putative</fullName>
    </submittedName>
</protein>